<sequence length="71" mass="7735">MADDEGLAKRLQAELDAENAKALQSKRNIEVTDAELAQRLQAEADLEAEFEAANQAMEAKTMEESKTGPAK</sequence>
<dbReference type="EMBL" id="CM008978">
    <property type="protein sequence ID" value="PNW70872.1"/>
    <property type="molecule type" value="Genomic_DNA"/>
</dbReference>
<name>A0A2K3CRG2_CHLRE</name>
<evidence type="ECO:0000313" key="3">
    <source>
        <dbReference type="Proteomes" id="UP000006906"/>
    </source>
</evidence>
<gene>
    <name evidence="2" type="ORF">CHLRE_17g737000v5</name>
</gene>
<dbReference type="AlphaFoldDB" id="A0A2K3CRG2"/>
<keyword evidence="1" id="KW-0175">Coiled coil</keyword>
<dbReference type="PaxDb" id="3055-EDO98517"/>
<evidence type="ECO:0000313" key="2">
    <source>
        <dbReference type="EMBL" id="PNW70872.1"/>
    </source>
</evidence>
<dbReference type="KEGG" id="cre:CHLRE_17g737000v5"/>
<feature type="coiled-coil region" evidence="1">
    <location>
        <begin position="1"/>
        <end position="63"/>
    </location>
</feature>
<dbReference type="ExpressionAtlas" id="A0A2K3CRG2">
    <property type="expression patterns" value="baseline and differential"/>
</dbReference>
<evidence type="ECO:0000256" key="1">
    <source>
        <dbReference type="SAM" id="Coils"/>
    </source>
</evidence>
<dbReference type="GeneID" id="5725166"/>
<organism evidence="2 3">
    <name type="scientific">Chlamydomonas reinhardtii</name>
    <name type="common">Chlamydomonas smithii</name>
    <dbReference type="NCBI Taxonomy" id="3055"/>
    <lineage>
        <taxon>Eukaryota</taxon>
        <taxon>Viridiplantae</taxon>
        <taxon>Chlorophyta</taxon>
        <taxon>core chlorophytes</taxon>
        <taxon>Chlorophyceae</taxon>
        <taxon>CS clade</taxon>
        <taxon>Chlamydomonadales</taxon>
        <taxon>Chlamydomonadaceae</taxon>
        <taxon>Chlamydomonas</taxon>
    </lineage>
</organism>
<accession>A0A2K3CRG2</accession>
<reference evidence="2 3" key="1">
    <citation type="journal article" date="2007" name="Science">
        <title>The Chlamydomonas genome reveals the evolution of key animal and plant functions.</title>
        <authorList>
            <person name="Merchant S.S."/>
            <person name="Prochnik S.E."/>
            <person name="Vallon O."/>
            <person name="Harris E.H."/>
            <person name="Karpowicz S.J."/>
            <person name="Witman G.B."/>
            <person name="Terry A."/>
            <person name="Salamov A."/>
            <person name="Fritz-Laylin L.K."/>
            <person name="Marechal-Drouard L."/>
            <person name="Marshall W.F."/>
            <person name="Qu L.H."/>
            <person name="Nelson D.R."/>
            <person name="Sanderfoot A.A."/>
            <person name="Spalding M.H."/>
            <person name="Kapitonov V.V."/>
            <person name="Ren Q."/>
            <person name="Ferris P."/>
            <person name="Lindquist E."/>
            <person name="Shapiro H."/>
            <person name="Lucas S.M."/>
            <person name="Grimwood J."/>
            <person name="Schmutz J."/>
            <person name="Cardol P."/>
            <person name="Cerutti H."/>
            <person name="Chanfreau G."/>
            <person name="Chen C.L."/>
            <person name="Cognat V."/>
            <person name="Croft M.T."/>
            <person name="Dent R."/>
            <person name="Dutcher S."/>
            <person name="Fernandez E."/>
            <person name="Fukuzawa H."/>
            <person name="Gonzalez-Ballester D."/>
            <person name="Gonzalez-Halphen D."/>
            <person name="Hallmann A."/>
            <person name="Hanikenne M."/>
            <person name="Hippler M."/>
            <person name="Inwood W."/>
            <person name="Jabbari K."/>
            <person name="Kalanon M."/>
            <person name="Kuras R."/>
            <person name="Lefebvre P.A."/>
            <person name="Lemaire S.D."/>
            <person name="Lobanov A.V."/>
            <person name="Lohr M."/>
            <person name="Manuell A."/>
            <person name="Meier I."/>
            <person name="Mets L."/>
            <person name="Mittag M."/>
            <person name="Mittelmeier T."/>
            <person name="Moroney J.V."/>
            <person name="Moseley J."/>
            <person name="Napoli C."/>
            <person name="Nedelcu A.M."/>
            <person name="Niyogi K."/>
            <person name="Novoselov S.V."/>
            <person name="Paulsen I.T."/>
            <person name="Pazour G."/>
            <person name="Purton S."/>
            <person name="Ral J.P."/>
            <person name="Riano-Pachon D.M."/>
            <person name="Riekhof W."/>
            <person name="Rymarquis L."/>
            <person name="Schroda M."/>
            <person name="Stern D."/>
            <person name="Umen J."/>
            <person name="Willows R."/>
            <person name="Wilson N."/>
            <person name="Zimmer S.L."/>
            <person name="Allmer J."/>
            <person name="Balk J."/>
            <person name="Bisova K."/>
            <person name="Chen C.J."/>
            <person name="Elias M."/>
            <person name="Gendler K."/>
            <person name="Hauser C."/>
            <person name="Lamb M.R."/>
            <person name="Ledford H."/>
            <person name="Long J.C."/>
            <person name="Minagawa J."/>
            <person name="Page M.D."/>
            <person name="Pan J."/>
            <person name="Pootakham W."/>
            <person name="Roje S."/>
            <person name="Rose A."/>
            <person name="Stahlberg E."/>
            <person name="Terauchi A.M."/>
            <person name="Yang P."/>
            <person name="Ball S."/>
            <person name="Bowler C."/>
            <person name="Dieckmann C.L."/>
            <person name="Gladyshev V.N."/>
            <person name="Green P."/>
            <person name="Jorgensen R."/>
            <person name="Mayfield S."/>
            <person name="Mueller-Roeber B."/>
            <person name="Rajamani S."/>
            <person name="Sayre R.T."/>
            <person name="Brokstein P."/>
            <person name="Dubchak I."/>
            <person name="Goodstein D."/>
            <person name="Hornick L."/>
            <person name="Huang Y.W."/>
            <person name="Jhaveri J."/>
            <person name="Luo Y."/>
            <person name="Martinez D."/>
            <person name="Ngau W.C."/>
            <person name="Otillar B."/>
            <person name="Poliakov A."/>
            <person name="Porter A."/>
            <person name="Szajkowski L."/>
            <person name="Werner G."/>
            <person name="Zhou K."/>
            <person name="Grigoriev I.V."/>
            <person name="Rokhsar D.S."/>
            <person name="Grossman A.R."/>
        </authorList>
    </citation>
    <scope>NUCLEOTIDE SEQUENCE [LARGE SCALE GENOMIC DNA]</scope>
    <source>
        <strain evidence="3">CC-503</strain>
    </source>
</reference>
<dbReference type="InParanoid" id="A0A2K3CRG2"/>
<proteinExistence type="predicted"/>
<dbReference type="OrthoDB" id="538153at2759"/>
<keyword evidence="3" id="KW-1185">Reference proteome</keyword>
<protein>
    <submittedName>
        <fullName evidence="2">Uncharacterized protein</fullName>
    </submittedName>
</protein>
<dbReference type="RefSeq" id="XP_001699615.2">
    <property type="nucleotide sequence ID" value="XM_001699563.2"/>
</dbReference>
<dbReference type="Gramene" id="PNW70872">
    <property type="protein sequence ID" value="PNW70872"/>
    <property type="gene ID" value="CHLRE_17g737000v5"/>
</dbReference>
<dbReference type="Proteomes" id="UP000006906">
    <property type="component" value="Chromosome 17"/>
</dbReference>